<sequence length="293" mass="33718">MIRIEKATYLALITVFFWSTIAVVSKQGTSKLNVDQFLLYSTIISTIIFYVYLIKIKKIFFLIDTFKSAPLFFIIYGLMNPFLTLGLLLTGYQHLPATVGMSINFTWPITFMLISWLILKEKLTKKDFFYCILGYIGVLIIILGNSLTSHKAMSLFGILIMFLFTICWSLYWILSKKNKHDSLISLTIGFTISIPFLIIYTYLNGHLNVNISNSNWVYIILFACFEMGFSYILWQKAIDTSSKPSSLGMLIFLSPPLSIIWIYFFLGEPITPWLILGLFTIIASLYFKNKKAN</sequence>
<feature type="transmembrane region" description="Helical" evidence="6">
    <location>
        <begin position="68"/>
        <end position="89"/>
    </location>
</feature>
<keyword evidence="9" id="KW-1185">Reference proteome</keyword>
<dbReference type="InterPro" id="IPR037185">
    <property type="entry name" value="EmrE-like"/>
</dbReference>
<feature type="transmembrane region" description="Helical" evidence="6">
    <location>
        <begin position="37"/>
        <end position="56"/>
    </location>
</feature>
<feature type="transmembrane region" description="Helical" evidence="6">
    <location>
        <begin position="246"/>
        <end position="264"/>
    </location>
</feature>
<proteinExistence type="predicted"/>
<dbReference type="Pfam" id="PF00892">
    <property type="entry name" value="EamA"/>
    <property type="match status" value="2"/>
</dbReference>
<dbReference type="OrthoDB" id="5729944at2"/>
<feature type="transmembrane region" description="Helical" evidence="6">
    <location>
        <begin position="95"/>
        <end position="119"/>
    </location>
</feature>
<evidence type="ECO:0000256" key="5">
    <source>
        <dbReference type="ARBA" id="ARBA00023136"/>
    </source>
</evidence>
<keyword evidence="5 6" id="KW-0472">Membrane</keyword>
<feature type="transmembrane region" description="Helical" evidence="6">
    <location>
        <begin position="7"/>
        <end position="25"/>
    </location>
</feature>
<dbReference type="InterPro" id="IPR000620">
    <property type="entry name" value="EamA_dom"/>
</dbReference>
<reference evidence="8 9" key="1">
    <citation type="journal article" date="2016" name="Int. J. Syst. Evol. Microbiol.">
        <title>Paraphotobacterium marinum gen. nov., sp. nov., a member of the family Vibrionaceae, isolated from surface seawater.</title>
        <authorList>
            <person name="Huang Z."/>
            <person name="Dong C."/>
            <person name="Shao Z."/>
        </authorList>
    </citation>
    <scope>NUCLEOTIDE SEQUENCE [LARGE SCALE GENOMIC DNA]</scope>
    <source>
        <strain evidence="8 9">NSCS20N07D</strain>
    </source>
</reference>
<feature type="domain" description="EamA" evidence="7">
    <location>
        <begin position="9"/>
        <end position="142"/>
    </location>
</feature>
<dbReference type="SUPFAM" id="SSF103481">
    <property type="entry name" value="Multidrug resistance efflux transporter EmrE"/>
    <property type="match status" value="2"/>
</dbReference>
<evidence type="ECO:0000259" key="7">
    <source>
        <dbReference type="Pfam" id="PF00892"/>
    </source>
</evidence>
<dbReference type="Proteomes" id="UP000242175">
    <property type="component" value="Chromosome large"/>
</dbReference>
<evidence type="ECO:0000256" key="1">
    <source>
        <dbReference type="ARBA" id="ARBA00004651"/>
    </source>
</evidence>
<protein>
    <recommendedName>
        <fullName evidence="7">EamA domain-containing protein</fullName>
    </recommendedName>
</protein>
<dbReference type="KEGG" id="pmai:CF386_03465"/>
<dbReference type="PANTHER" id="PTHR32322">
    <property type="entry name" value="INNER MEMBRANE TRANSPORTER"/>
    <property type="match status" value="1"/>
</dbReference>
<comment type="subcellular location">
    <subcellularLocation>
        <location evidence="1">Cell membrane</location>
        <topology evidence="1">Multi-pass membrane protein</topology>
    </subcellularLocation>
</comment>
<feature type="domain" description="EamA" evidence="7">
    <location>
        <begin position="156"/>
        <end position="287"/>
    </location>
</feature>
<organism evidence="8 9">
    <name type="scientific">Paraphotobacterium marinum</name>
    <dbReference type="NCBI Taxonomy" id="1755811"/>
    <lineage>
        <taxon>Bacteria</taxon>
        <taxon>Pseudomonadati</taxon>
        <taxon>Pseudomonadota</taxon>
        <taxon>Gammaproteobacteria</taxon>
        <taxon>Vibrionales</taxon>
        <taxon>Vibrionaceae</taxon>
        <taxon>Paraphotobacterium</taxon>
    </lineage>
</organism>
<keyword evidence="4 6" id="KW-1133">Transmembrane helix</keyword>
<evidence type="ECO:0000256" key="6">
    <source>
        <dbReference type="SAM" id="Phobius"/>
    </source>
</evidence>
<evidence type="ECO:0000313" key="9">
    <source>
        <dbReference type="Proteomes" id="UP000242175"/>
    </source>
</evidence>
<feature type="transmembrane region" description="Helical" evidence="6">
    <location>
        <begin position="128"/>
        <end position="147"/>
    </location>
</feature>
<evidence type="ECO:0000313" key="8">
    <source>
        <dbReference type="EMBL" id="ASK78155.1"/>
    </source>
</evidence>
<dbReference type="InterPro" id="IPR050638">
    <property type="entry name" value="AA-Vitamin_Transporters"/>
</dbReference>
<dbReference type="GO" id="GO:0005886">
    <property type="term" value="C:plasma membrane"/>
    <property type="evidence" value="ECO:0007669"/>
    <property type="project" value="UniProtKB-SubCell"/>
</dbReference>
<feature type="transmembrane region" description="Helical" evidence="6">
    <location>
        <begin position="153"/>
        <end position="174"/>
    </location>
</feature>
<feature type="transmembrane region" description="Helical" evidence="6">
    <location>
        <begin position="183"/>
        <end position="203"/>
    </location>
</feature>
<dbReference type="PANTHER" id="PTHR32322:SF18">
    <property type="entry name" value="S-ADENOSYLMETHIONINE_S-ADENOSYLHOMOCYSTEINE TRANSPORTER"/>
    <property type="match status" value="1"/>
</dbReference>
<keyword evidence="2" id="KW-1003">Cell membrane</keyword>
<evidence type="ECO:0000256" key="2">
    <source>
        <dbReference type="ARBA" id="ARBA00022475"/>
    </source>
</evidence>
<feature type="transmembrane region" description="Helical" evidence="6">
    <location>
        <begin position="215"/>
        <end position="234"/>
    </location>
</feature>
<name>A0A220VCT5_9GAMM</name>
<evidence type="ECO:0000256" key="4">
    <source>
        <dbReference type="ARBA" id="ARBA00022989"/>
    </source>
</evidence>
<evidence type="ECO:0000256" key="3">
    <source>
        <dbReference type="ARBA" id="ARBA00022692"/>
    </source>
</evidence>
<dbReference type="RefSeq" id="WP_089073064.1">
    <property type="nucleotide sequence ID" value="NZ_CBCSAM010000010.1"/>
</dbReference>
<feature type="transmembrane region" description="Helical" evidence="6">
    <location>
        <begin position="270"/>
        <end position="287"/>
    </location>
</feature>
<dbReference type="AlphaFoldDB" id="A0A220VCT5"/>
<dbReference type="EMBL" id="CP022355">
    <property type="protein sequence ID" value="ASK78155.1"/>
    <property type="molecule type" value="Genomic_DNA"/>
</dbReference>
<gene>
    <name evidence="8" type="ORF">CF386_03465</name>
</gene>
<keyword evidence="3 6" id="KW-0812">Transmembrane</keyword>
<accession>A0A220VCT5</accession>